<dbReference type="PANTHER" id="PTHR43798:SF31">
    <property type="entry name" value="AB HYDROLASE SUPERFAMILY PROTEIN YCLE"/>
    <property type="match status" value="1"/>
</dbReference>
<dbReference type="SUPFAM" id="SSF53474">
    <property type="entry name" value="alpha/beta-Hydrolases"/>
    <property type="match status" value="1"/>
</dbReference>
<name>A0ABM9A152_9VIBR</name>
<gene>
    <name evidence="4" type="primary">menH_2</name>
    <name evidence="4" type="ORF">VMF7928_00974</name>
</gene>
<dbReference type="RefSeq" id="WP_237360346.1">
    <property type="nucleotide sequence ID" value="NZ_CAKLDM010000001.1"/>
</dbReference>
<comment type="caution">
    <text evidence="4">The sequence shown here is derived from an EMBL/GenBank/DDBJ whole genome shotgun (WGS) entry which is preliminary data.</text>
</comment>
<dbReference type="EMBL" id="CAKLDM010000001">
    <property type="protein sequence ID" value="CAH0537171.1"/>
    <property type="molecule type" value="Genomic_DNA"/>
</dbReference>
<keyword evidence="2" id="KW-0732">Signal</keyword>
<keyword evidence="5" id="KW-1185">Reference proteome</keyword>
<evidence type="ECO:0000313" key="5">
    <source>
        <dbReference type="Proteomes" id="UP000838748"/>
    </source>
</evidence>
<feature type="domain" description="AB hydrolase-1" evidence="3">
    <location>
        <begin position="53"/>
        <end position="256"/>
    </location>
</feature>
<dbReference type="PANTHER" id="PTHR43798">
    <property type="entry name" value="MONOACYLGLYCEROL LIPASE"/>
    <property type="match status" value="1"/>
</dbReference>
<accession>A0ABM9A152</accession>
<evidence type="ECO:0000313" key="4">
    <source>
        <dbReference type="EMBL" id="CAH0537171.1"/>
    </source>
</evidence>
<proteinExistence type="predicted"/>
<dbReference type="InterPro" id="IPR050266">
    <property type="entry name" value="AB_hydrolase_sf"/>
</dbReference>
<protein>
    <submittedName>
        <fullName evidence="4">2-succinyl-6-hydroxy-2, 4-cyclohexadiene-1-carboxylate synthase</fullName>
        <ecNumber evidence="4">4.2.99.20</ecNumber>
    </submittedName>
</protein>
<evidence type="ECO:0000259" key="3">
    <source>
        <dbReference type="Pfam" id="PF12697"/>
    </source>
</evidence>
<dbReference type="InterPro" id="IPR029058">
    <property type="entry name" value="AB_hydrolase_fold"/>
</dbReference>
<dbReference type="GO" id="GO:0070205">
    <property type="term" value="F:2-succinyl-6-hydroxy-2,4-cyclohexadiene-1-carboxylate synthase activity"/>
    <property type="evidence" value="ECO:0007669"/>
    <property type="project" value="UniProtKB-EC"/>
</dbReference>
<keyword evidence="1" id="KW-0378">Hydrolase</keyword>
<dbReference type="EC" id="4.2.99.20" evidence="4"/>
<sequence length="271" mass="29832">MTSRRIGVSILSLLIGLFIQPHAFASSSNAQTLFSKNGLAYVQQGDANSKYRLIFIHGSPGSKEGYETYLNDEWLAKNAELISVDRIGYGQSPRQLDSDIASQAKSIAALLDKDKSNILIGHSLGGPIALDIAIMHPDLVQGLVLVAPAFDPKLEEPKWYNELADTWLVGAFLSNDWKVSNGEMMPLADELSKLSSKDWHKLDGVDVTLIHGDEDTISDPNNSNFAMNKLYGQGKKLVEVKGAGHFILWKDPQRIIKEIQLMLGKEQANNS</sequence>
<dbReference type="Pfam" id="PF12697">
    <property type="entry name" value="Abhydrolase_6"/>
    <property type="match status" value="1"/>
</dbReference>
<dbReference type="Gene3D" id="3.40.50.1820">
    <property type="entry name" value="alpha/beta hydrolase"/>
    <property type="match status" value="1"/>
</dbReference>
<keyword evidence="4" id="KW-0456">Lyase</keyword>
<feature type="chain" id="PRO_5047478538" evidence="2">
    <location>
        <begin position="26"/>
        <end position="271"/>
    </location>
</feature>
<dbReference type="InterPro" id="IPR000073">
    <property type="entry name" value="AB_hydrolase_1"/>
</dbReference>
<dbReference type="PRINTS" id="PR00111">
    <property type="entry name" value="ABHYDROLASE"/>
</dbReference>
<feature type="signal peptide" evidence="2">
    <location>
        <begin position="1"/>
        <end position="25"/>
    </location>
</feature>
<organism evidence="4 5">
    <name type="scientific">Vibrio marisflavi CECT 7928</name>
    <dbReference type="NCBI Taxonomy" id="634439"/>
    <lineage>
        <taxon>Bacteria</taxon>
        <taxon>Pseudomonadati</taxon>
        <taxon>Pseudomonadota</taxon>
        <taxon>Gammaproteobacteria</taxon>
        <taxon>Vibrionales</taxon>
        <taxon>Vibrionaceae</taxon>
        <taxon>Vibrio</taxon>
    </lineage>
</organism>
<reference evidence="4" key="1">
    <citation type="submission" date="2021-11" db="EMBL/GenBank/DDBJ databases">
        <authorList>
            <person name="Rodrigo-Torres L."/>
            <person name="Arahal R. D."/>
            <person name="Lucena T."/>
        </authorList>
    </citation>
    <scope>NUCLEOTIDE SEQUENCE</scope>
    <source>
        <strain evidence="4">CECT 7928</strain>
    </source>
</reference>
<evidence type="ECO:0000256" key="1">
    <source>
        <dbReference type="ARBA" id="ARBA00022801"/>
    </source>
</evidence>
<evidence type="ECO:0000256" key="2">
    <source>
        <dbReference type="SAM" id="SignalP"/>
    </source>
</evidence>
<dbReference type="Proteomes" id="UP000838748">
    <property type="component" value="Unassembled WGS sequence"/>
</dbReference>